<keyword evidence="2" id="KW-0521">NADP</keyword>
<keyword evidence="3" id="KW-0560">Oxidoreductase</keyword>
<dbReference type="Pfam" id="PF00106">
    <property type="entry name" value="adh_short"/>
    <property type="match status" value="1"/>
</dbReference>
<evidence type="ECO:0000256" key="2">
    <source>
        <dbReference type="ARBA" id="ARBA00022857"/>
    </source>
</evidence>
<dbReference type="EMBL" id="KZ613938">
    <property type="protein sequence ID" value="PMD47424.1"/>
    <property type="molecule type" value="Genomic_DNA"/>
</dbReference>
<evidence type="ECO:0000256" key="3">
    <source>
        <dbReference type="ARBA" id="ARBA00023002"/>
    </source>
</evidence>
<dbReference type="Proteomes" id="UP000235786">
    <property type="component" value="Unassembled WGS sequence"/>
</dbReference>
<dbReference type="STRING" id="1149755.A0A2J6S9I5"/>
<organism evidence="4 5">
    <name type="scientific">Hyaloscypha variabilis (strain UAMH 11265 / GT02V1 / F)</name>
    <name type="common">Meliniomyces variabilis</name>
    <dbReference type="NCBI Taxonomy" id="1149755"/>
    <lineage>
        <taxon>Eukaryota</taxon>
        <taxon>Fungi</taxon>
        <taxon>Dikarya</taxon>
        <taxon>Ascomycota</taxon>
        <taxon>Pezizomycotina</taxon>
        <taxon>Leotiomycetes</taxon>
        <taxon>Helotiales</taxon>
        <taxon>Hyaloscyphaceae</taxon>
        <taxon>Hyaloscypha</taxon>
        <taxon>Hyaloscypha variabilis</taxon>
    </lineage>
</organism>
<evidence type="ECO:0000256" key="1">
    <source>
        <dbReference type="ARBA" id="ARBA00006484"/>
    </source>
</evidence>
<dbReference type="Gene3D" id="3.40.50.720">
    <property type="entry name" value="NAD(P)-binding Rossmann-like Domain"/>
    <property type="match status" value="1"/>
</dbReference>
<dbReference type="PRINTS" id="PR00081">
    <property type="entry name" value="GDHRDH"/>
</dbReference>
<sequence>MFQSGGFNPDTDILDLSGKVIFITGGTGLGKETATQLAKHSPSAIYITARDTQKGDIAAADIRNAVPSANITVLQMDLASLKSVQTAAKQFLASSSRLDILFNNAGVMAVPAGLTKDGYEIQIGTNHLGHALLTKLLMPTLLKTAQLPNTDVRIVTVSAIAYAQAPKGGIKFDLLRTTQEENNKIVRYCQSKLANILYSNELASRYPSITAVSLHPGVVETNLSKPLQDSHRLARLLVAISKLIMVVSVQKGALNQLWAATSKEVQTGEFYVPVGKKDESNVLKDTDLAKKLWDWTETELQSYNM</sequence>
<dbReference type="PANTHER" id="PTHR24320:SF282">
    <property type="entry name" value="WW DOMAIN-CONTAINING OXIDOREDUCTASE"/>
    <property type="match status" value="1"/>
</dbReference>
<dbReference type="OrthoDB" id="191139at2759"/>
<dbReference type="InterPro" id="IPR002347">
    <property type="entry name" value="SDR_fam"/>
</dbReference>
<protein>
    <submittedName>
        <fullName evidence="4">NAD(P)-binding protein</fullName>
    </submittedName>
</protein>
<evidence type="ECO:0000313" key="5">
    <source>
        <dbReference type="Proteomes" id="UP000235786"/>
    </source>
</evidence>
<proteinExistence type="inferred from homology"/>
<gene>
    <name evidence="4" type="ORF">L207DRAFT_478501</name>
</gene>
<keyword evidence="5" id="KW-1185">Reference proteome</keyword>
<dbReference type="AlphaFoldDB" id="A0A2J6S9I5"/>
<accession>A0A2J6S9I5</accession>
<dbReference type="GO" id="GO:0016491">
    <property type="term" value="F:oxidoreductase activity"/>
    <property type="evidence" value="ECO:0007669"/>
    <property type="project" value="UniProtKB-KW"/>
</dbReference>
<name>A0A2J6S9I5_HYAVF</name>
<dbReference type="SUPFAM" id="SSF51735">
    <property type="entry name" value="NAD(P)-binding Rossmann-fold domains"/>
    <property type="match status" value="1"/>
</dbReference>
<comment type="similarity">
    <text evidence="1">Belongs to the short-chain dehydrogenases/reductases (SDR) family.</text>
</comment>
<reference evidence="4 5" key="1">
    <citation type="submission" date="2016-04" db="EMBL/GenBank/DDBJ databases">
        <title>A degradative enzymes factory behind the ericoid mycorrhizal symbiosis.</title>
        <authorList>
            <consortium name="DOE Joint Genome Institute"/>
            <person name="Martino E."/>
            <person name="Morin E."/>
            <person name="Grelet G."/>
            <person name="Kuo A."/>
            <person name="Kohler A."/>
            <person name="Daghino S."/>
            <person name="Barry K."/>
            <person name="Choi C."/>
            <person name="Cichocki N."/>
            <person name="Clum A."/>
            <person name="Copeland A."/>
            <person name="Hainaut M."/>
            <person name="Haridas S."/>
            <person name="Labutti K."/>
            <person name="Lindquist E."/>
            <person name="Lipzen A."/>
            <person name="Khouja H.-R."/>
            <person name="Murat C."/>
            <person name="Ohm R."/>
            <person name="Olson A."/>
            <person name="Spatafora J."/>
            <person name="Veneault-Fourrey C."/>
            <person name="Henrissat B."/>
            <person name="Grigoriev I."/>
            <person name="Martin F."/>
            <person name="Perotto S."/>
        </authorList>
    </citation>
    <scope>NUCLEOTIDE SEQUENCE [LARGE SCALE GENOMIC DNA]</scope>
    <source>
        <strain evidence="4 5">F</strain>
    </source>
</reference>
<evidence type="ECO:0000313" key="4">
    <source>
        <dbReference type="EMBL" id="PMD47424.1"/>
    </source>
</evidence>
<dbReference type="PANTHER" id="PTHR24320">
    <property type="entry name" value="RETINOL DEHYDROGENASE"/>
    <property type="match status" value="1"/>
</dbReference>
<dbReference type="InterPro" id="IPR036291">
    <property type="entry name" value="NAD(P)-bd_dom_sf"/>
</dbReference>